<name>A0A644Z6W0_9ZZZZ</name>
<sequence>MNPTLILWLGGVFILILIGVGIYFTISGQKSEEEERIGDYLEPEVKPSDLKKAAQSPVTDWLTKRVEKSSYGDRIARDLARADLKFKPGEYVALMVISSFAVGVLGFFIGQNSWLLGAAGVVFGPFLPGMYVKGQQSKRLIKFNDQLADMLSLMVNSLRAGFSTLQAMEAVSKELPSPICDEFRRVVQEIQLGVTTEQALDNLLRRIPSDDLDLVITAMNVQREVGGNLAEILETISHTIRDRVRLKGEIRVLTSQMMYSGKFLSILPIALSLLLYVLNKSYIMVLVDPKANQPLPCGYIAIGGAVVLIVVGYIVMQKMATIEV</sequence>
<feature type="transmembrane region" description="Helical" evidence="6">
    <location>
        <begin position="115"/>
        <end position="132"/>
    </location>
</feature>
<protein>
    <recommendedName>
        <fullName evidence="7">Type II secretion system protein GspF domain-containing protein</fullName>
    </recommendedName>
</protein>
<dbReference type="GO" id="GO:0005886">
    <property type="term" value="C:plasma membrane"/>
    <property type="evidence" value="ECO:0007669"/>
    <property type="project" value="UniProtKB-SubCell"/>
</dbReference>
<dbReference type="PANTHER" id="PTHR35007:SF1">
    <property type="entry name" value="PILUS ASSEMBLY PROTEIN"/>
    <property type="match status" value="1"/>
</dbReference>
<comment type="caution">
    <text evidence="8">The sequence shown here is derived from an EMBL/GenBank/DDBJ whole genome shotgun (WGS) entry which is preliminary data.</text>
</comment>
<evidence type="ECO:0000256" key="6">
    <source>
        <dbReference type="SAM" id="Phobius"/>
    </source>
</evidence>
<keyword evidence="4 6" id="KW-1133">Transmembrane helix</keyword>
<evidence type="ECO:0000259" key="7">
    <source>
        <dbReference type="Pfam" id="PF00482"/>
    </source>
</evidence>
<evidence type="ECO:0000313" key="8">
    <source>
        <dbReference type="EMBL" id="MPM36596.1"/>
    </source>
</evidence>
<feature type="transmembrane region" description="Helical" evidence="6">
    <location>
        <begin position="298"/>
        <end position="316"/>
    </location>
</feature>
<feature type="domain" description="Type II secretion system protein GspF" evidence="7">
    <location>
        <begin position="151"/>
        <end position="274"/>
    </location>
</feature>
<keyword evidence="3 6" id="KW-0812">Transmembrane</keyword>
<feature type="transmembrane region" description="Helical" evidence="6">
    <location>
        <begin position="259"/>
        <end position="278"/>
    </location>
</feature>
<gene>
    <name evidence="8" type="ORF">SDC9_83195</name>
</gene>
<accession>A0A644Z6W0</accession>
<evidence type="ECO:0000256" key="5">
    <source>
        <dbReference type="ARBA" id="ARBA00023136"/>
    </source>
</evidence>
<dbReference type="InterPro" id="IPR042094">
    <property type="entry name" value="T2SS_GspF_sf"/>
</dbReference>
<dbReference type="Pfam" id="PF00482">
    <property type="entry name" value="T2SSF"/>
    <property type="match status" value="1"/>
</dbReference>
<feature type="transmembrane region" description="Helical" evidence="6">
    <location>
        <begin position="6"/>
        <end position="26"/>
    </location>
</feature>
<evidence type="ECO:0000256" key="4">
    <source>
        <dbReference type="ARBA" id="ARBA00022989"/>
    </source>
</evidence>
<dbReference type="InterPro" id="IPR018076">
    <property type="entry name" value="T2SS_GspF_dom"/>
</dbReference>
<proteinExistence type="predicted"/>
<dbReference type="Gene3D" id="1.20.81.30">
    <property type="entry name" value="Type II secretion system (T2SS), domain F"/>
    <property type="match status" value="1"/>
</dbReference>
<evidence type="ECO:0000256" key="3">
    <source>
        <dbReference type="ARBA" id="ARBA00022692"/>
    </source>
</evidence>
<dbReference type="EMBL" id="VSSQ01007659">
    <property type="protein sequence ID" value="MPM36596.1"/>
    <property type="molecule type" value="Genomic_DNA"/>
</dbReference>
<keyword evidence="5 6" id="KW-0472">Membrane</keyword>
<dbReference type="AlphaFoldDB" id="A0A644Z6W0"/>
<feature type="transmembrane region" description="Helical" evidence="6">
    <location>
        <begin position="91"/>
        <end position="109"/>
    </location>
</feature>
<evidence type="ECO:0000256" key="2">
    <source>
        <dbReference type="ARBA" id="ARBA00022475"/>
    </source>
</evidence>
<reference evidence="8" key="1">
    <citation type="submission" date="2019-08" db="EMBL/GenBank/DDBJ databases">
        <authorList>
            <person name="Kucharzyk K."/>
            <person name="Murdoch R.W."/>
            <person name="Higgins S."/>
            <person name="Loffler F."/>
        </authorList>
    </citation>
    <scope>NUCLEOTIDE SEQUENCE</scope>
</reference>
<comment type="subcellular location">
    <subcellularLocation>
        <location evidence="1">Cell membrane</location>
        <topology evidence="1">Multi-pass membrane protein</topology>
    </subcellularLocation>
</comment>
<organism evidence="8">
    <name type="scientific">bioreactor metagenome</name>
    <dbReference type="NCBI Taxonomy" id="1076179"/>
    <lineage>
        <taxon>unclassified sequences</taxon>
        <taxon>metagenomes</taxon>
        <taxon>ecological metagenomes</taxon>
    </lineage>
</organism>
<dbReference type="PANTHER" id="PTHR35007">
    <property type="entry name" value="INTEGRAL MEMBRANE PROTEIN-RELATED"/>
    <property type="match status" value="1"/>
</dbReference>
<keyword evidence="2" id="KW-1003">Cell membrane</keyword>
<evidence type="ECO:0000256" key="1">
    <source>
        <dbReference type="ARBA" id="ARBA00004651"/>
    </source>
</evidence>